<evidence type="ECO:0000256" key="6">
    <source>
        <dbReference type="ARBA" id="ARBA00023136"/>
    </source>
</evidence>
<dbReference type="GO" id="GO:0005886">
    <property type="term" value="C:plasma membrane"/>
    <property type="evidence" value="ECO:0007669"/>
    <property type="project" value="UniProtKB-SubCell"/>
</dbReference>
<evidence type="ECO:0000259" key="8">
    <source>
        <dbReference type="Pfam" id="PF04239"/>
    </source>
</evidence>
<accession>A0A942YJQ6</accession>
<evidence type="ECO:0000256" key="1">
    <source>
        <dbReference type="ARBA" id="ARBA00004651"/>
    </source>
</evidence>
<feature type="transmembrane region" description="Helical" evidence="7">
    <location>
        <begin position="6"/>
        <end position="24"/>
    </location>
</feature>
<keyword evidence="4 7" id="KW-0812">Transmembrane</keyword>
<evidence type="ECO:0000256" key="7">
    <source>
        <dbReference type="SAM" id="Phobius"/>
    </source>
</evidence>
<evidence type="ECO:0000313" key="9">
    <source>
        <dbReference type="EMBL" id="MBS4197810.1"/>
    </source>
</evidence>
<dbReference type="PANTHER" id="PTHR34582">
    <property type="entry name" value="UPF0702 TRANSMEMBRANE PROTEIN YCAP"/>
    <property type="match status" value="1"/>
</dbReference>
<organism evidence="9 10">
    <name type="scientific">Lederbergia citri</name>
    <dbReference type="NCBI Taxonomy" id="2833580"/>
    <lineage>
        <taxon>Bacteria</taxon>
        <taxon>Bacillati</taxon>
        <taxon>Bacillota</taxon>
        <taxon>Bacilli</taxon>
        <taxon>Bacillales</taxon>
        <taxon>Bacillaceae</taxon>
        <taxon>Lederbergia</taxon>
    </lineage>
</organism>
<comment type="caution">
    <text evidence="9">The sequence shown here is derived from an EMBL/GenBank/DDBJ whole genome shotgun (WGS) entry which is preliminary data.</text>
</comment>
<dbReference type="RefSeq" id="WP_213127037.1">
    <property type="nucleotide sequence ID" value="NZ_JAGYPG010000005.1"/>
</dbReference>
<sequence length="199" mass="22293">MDLDLIWKVLLIFAIGTLYLRISGRKTISQMTMPEAIIMIAFGTMLIQPVTSKSIWTTIIVGAIFILALIVTEWIQIKSDFLESIISGKSVPVVEKGQLNKKNLRKLRLTVDKLEERLRQLGIASINDLETATVEVNGKIGYTLKPEKQPATKEDIQALIKLIQTGQLNRAIINNNSSENIFSEIINKKHADSPPENLQ</sequence>
<dbReference type="AlphaFoldDB" id="A0A942YJQ6"/>
<comment type="similarity">
    <text evidence="2">Belongs to the UPF0702 family.</text>
</comment>
<dbReference type="PANTHER" id="PTHR34582:SF2">
    <property type="entry name" value="UPF0702 TRANSMEMBRANE PROTEIN YDFR"/>
    <property type="match status" value="1"/>
</dbReference>
<dbReference type="Proteomes" id="UP000681414">
    <property type="component" value="Unassembled WGS sequence"/>
</dbReference>
<keyword evidence="5 7" id="KW-1133">Transmembrane helix</keyword>
<evidence type="ECO:0000256" key="5">
    <source>
        <dbReference type="ARBA" id="ARBA00022989"/>
    </source>
</evidence>
<dbReference type="Pfam" id="PF04239">
    <property type="entry name" value="DUF421"/>
    <property type="match status" value="1"/>
</dbReference>
<feature type="domain" description="YetF C-terminal" evidence="8">
    <location>
        <begin position="78"/>
        <end position="193"/>
    </location>
</feature>
<keyword evidence="3" id="KW-1003">Cell membrane</keyword>
<proteinExistence type="inferred from homology"/>
<feature type="transmembrane region" description="Helical" evidence="7">
    <location>
        <begin position="55"/>
        <end position="75"/>
    </location>
</feature>
<dbReference type="InterPro" id="IPR007353">
    <property type="entry name" value="DUF421"/>
</dbReference>
<keyword evidence="10" id="KW-1185">Reference proteome</keyword>
<keyword evidence="6 7" id="KW-0472">Membrane</keyword>
<dbReference type="EMBL" id="JAGYPG010000005">
    <property type="protein sequence ID" value="MBS4197810.1"/>
    <property type="molecule type" value="Genomic_DNA"/>
</dbReference>
<gene>
    <name evidence="9" type="ORF">KHA97_22475</name>
</gene>
<evidence type="ECO:0000256" key="4">
    <source>
        <dbReference type="ARBA" id="ARBA00022692"/>
    </source>
</evidence>
<reference evidence="9 10" key="1">
    <citation type="submission" date="2021-05" db="EMBL/GenBank/DDBJ databases">
        <title>Novel Bacillus species.</title>
        <authorList>
            <person name="Liu G."/>
        </authorList>
    </citation>
    <scope>NUCLEOTIDE SEQUENCE [LARGE SCALE GENOMIC DNA]</scope>
    <source>
        <strain evidence="10">FJAT-49780</strain>
    </source>
</reference>
<name>A0A942YJQ6_9BACI</name>
<protein>
    <submittedName>
        <fullName evidence="9">DUF421 domain-containing protein</fullName>
    </submittedName>
</protein>
<evidence type="ECO:0000256" key="2">
    <source>
        <dbReference type="ARBA" id="ARBA00006448"/>
    </source>
</evidence>
<dbReference type="InterPro" id="IPR023090">
    <property type="entry name" value="UPF0702_alpha/beta_dom_sf"/>
</dbReference>
<evidence type="ECO:0000313" key="10">
    <source>
        <dbReference type="Proteomes" id="UP000681414"/>
    </source>
</evidence>
<dbReference type="Gene3D" id="3.30.240.20">
    <property type="entry name" value="bsu07140 like domains"/>
    <property type="match status" value="1"/>
</dbReference>
<evidence type="ECO:0000256" key="3">
    <source>
        <dbReference type="ARBA" id="ARBA00022475"/>
    </source>
</evidence>
<comment type="subcellular location">
    <subcellularLocation>
        <location evidence="1">Cell membrane</location>
        <topology evidence="1">Multi-pass membrane protein</topology>
    </subcellularLocation>
</comment>